<feature type="non-terminal residue" evidence="1">
    <location>
        <position position="1"/>
    </location>
</feature>
<protein>
    <submittedName>
        <fullName evidence="1">Uncharacterized protein</fullName>
    </submittedName>
</protein>
<keyword evidence="2" id="KW-1185">Reference proteome</keyword>
<proteinExistence type="predicted"/>
<dbReference type="Proteomes" id="UP000308600">
    <property type="component" value="Unassembled WGS sequence"/>
</dbReference>
<dbReference type="EMBL" id="ML208279">
    <property type="protein sequence ID" value="TFK73079.1"/>
    <property type="molecule type" value="Genomic_DNA"/>
</dbReference>
<accession>A0ACD3B627</accession>
<evidence type="ECO:0000313" key="1">
    <source>
        <dbReference type="EMBL" id="TFK73079.1"/>
    </source>
</evidence>
<evidence type="ECO:0000313" key="2">
    <source>
        <dbReference type="Proteomes" id="UP000308600"/>
    </source>
</evidence>
<gene>
    <name evidence="1" type="ORF">BDN72DRAFT_259641</name>
</gene>
<name>A0ACD3B627_9AGAR</name>
<sequence>FWEWLTLCSLNVKSEAKAGVVIRNPDLGAYIKHLELRPSSWVFTDPIGLKWLPNNLWACDYSRQTIYDRFRLQWMDWNHIRKSFQIFRISRNSVQTAINVVPLLPNLLKLTVNMNFYREPRPNPEYYRKLWSGLRASQLRCLCLTFWAGTAVHALADAIRFGSLPSPACAFEQLEKLDLNVMTTPGGYQVVDDFANDIRTILDLGRSSIRSLRISYYSTILGDWIQPYLEAFFDSLGVFPRLKHLDYKTAGDYNYEGFKRFLTQHRSTLVRLRLTGGQKHLIPFTVFNPQATWLGSEFKADSDTVPFKFTHLAFIDEEGYTTPPPVTIGLSRFADTLTTLVLSEIGWGHIGGYGYSYQDIEFLIRSLVRRPPRNSVLLERLCLSVAAMSPELFDLMATYLVNLRDLELKYAMLVAYKDQTEADKSGIIFEKRMKEREYSEWGLQSIHIASPDEKGPYFNGKLMGVLAECIPSIQKRGLIDWSDVSIDFGSY</sequence>
<organism evidence="1 2">
    <name type="scientific">Pluteus cervinus</name>
    <dbReference type="NCBI Taxonomy" id="181527"/>
    <lineage>
        <taxon>Eukaryota</taxon>
        <taxon>Fungi</taxon>
        <taxon>Dikarya</taxon>
        <taxon>Basidiomycota</taxon>
        <taxon>Agaricomycotina</taxon>
        <taxon>Agaricomycetes</taxon>
        <taxon>Agaricomycetidae</taxon>
        <taxon>Agaricales</taxon>
        <taxon>Pluteineae</taxon>
        <taxon>Pluteaceae</taxon>
        <taxon>Pluteus</taxon>
    </lineage>
</organism>
<reference evidence="1 2" key="1">
    <citation type="journal article" date="2019" name="Nat. Ecol. Evol.">
        <title>Megaphylogeny resolves global patterns of mushroom evolution.</title>
        <authorList>
            <person name="Varga T."/>
            <person name="Krizsan K."/>
            <person name="Foldi C."/>
            <person name="Dima B."/>
            <person name="Sanchez-Garcia M."/>
            <person name="Sanchez-Ramirez S."/>
            <person name="Szollosi G.J."/>
            <person name="Szarkandi J.G."/>
            <person name="Papp V."/>
            <person name="Albert L."/>
            <person name="Andreopoulos W."/>
            <person name="Angelini C."/>
            <person name="Antonin V."/>
            <person name="Barry K.W."/>
            <person name="Bougher N.L."/>
            <person name="Buchanan P."/>
            <person name="Buyck B."/>
            <person name="Bense V."/>
            <person name="Catcheside P."/>
            <person name="Chovatia M."/>
            <person name="Cooper J."/>
            <person name="Damon W."/>
            <person name="Desjardin D."/>
            <person name="Finy P."/>
            <person name="Geml J."/>
            <person name="Haridas S."/>
            <person name="Hughes K."/>
            <person name="Justo A."/>
            <person name="Karasinski D."/>
            <person name="Kautmanova I."/>
            <person name="Kiss B."/>
            <person name="Kocsube S."/>
            <person name="Kotiranta H."/>
            <person name="LaButti K.M."/>
            <person name="Lechner B.E."/>
            <person name="Liimatainen K."/>
            <person name="Lipzen A."/>
            <person name="Lukacs Z."/>
            <person name="Mihaltcheva S."/>
            <person name="Morgado L.N."/>
            <person name="Niskanen T."/>
            <person name="Noordeloos M.E."/>
            <person name="Ohm R.A."/>
            <person name="Ortiz-Santana B."/>
            <person name="Ovrebo C."/>
            <person name="Racz N."/>
            <person name="Riley R."/>
            <person name="Savchenko A."/>
            <person name="Shiryaev A."/>
            <person name="Soop K."/>
            <person name="Spirin V."/>
            <person name="Szebenyi C."/>
            <person name="Tomsovsky M."/>
            <person name="Tulloss R.E."/>
            <person name="Uehling J."/>
            <person name="Grigoriev I.V."/>
            <person name="Vagvolgyi C."/>
            <person name="Papp T."/>
            <person name="Martin F.M."/>
            <person name="Miettinen O."/>
            <person name="Hibbett D.S."/>
            <person name="Nagy L.G."/>
        </authorList>
    </citation>
    <scope>NUCLEOTIDE SEQUENCE [LARGE SCALE GENOMIC DNA]</scope>
    <source>
        <strain evidence="1 2">NL-1719</strain>
    </source>
</reference>